<dbReference type="InterPro" id="IPR014729">
    <property type="entry name" value="Rossmann-like_a/b/a_fold"/>
</dbReference>
<dbReference type="RefSeq" id="WP_168680061.1">
    <property type="nucleotide sequence ID" value="NZ_JAAXOY010000516.1"/>
</dbReference>
<proteinExistence type="predicted"/>
<organism evidence="2 3">
    <name type="scientific">Cellulomonas septica</name>
    <dbReference type="NCBI Taxonomy" id="285080"/>
    <lineage>
        <taxon>Bacteria</taxon>
        <taxon>Bacillati</taxon>
        <taxon>Actinomycetota</taxon>
        <taxon>Actinomycetes</taxon>
        <taxon>Micrococcales</taxon>
        <taxon>Cellulomonadaceae</taxon>
        <taxon>Cellulomonas</taxon>
    </lineage>
</organism>
<dbReference type="InterPro" id="IPR036155">
    <property type="entry name" value="Crypto/Photolyase_N_sf"/>
</dbReference>
<evidence type="ECO:0000313" key="3">
    <source>
        <dbReference type="Proteomes" id="UP000777774"/>
    </source>
</evidence>
<evidence type="ECO:0000313" key="2">
    <source>
        <dbReference type="EMBL" id="NKY40960.1"/>
    </source>
</evidence>
<sequence>MPTIHWFRRDLRLADNPSLVAAVEAARRADDEVVAMFVVDPALWAAAGAPRLAYLARSLHALDEAT</sequence>
<accession>A0ABX1K317</accession>
<feature type="domain" description="Photolyase/cryptochrome alpha/beta" evidence="1">
    <location>
        <begin position="1"/>
        <end position="66"/>
    </location>
</feature>
<comment type="caution">
    <text evidence="2">The sequence shown here is derived from an EMBL/GenBank/DDBJ whole genome shotgun (WGS) entry which is preliminary data.</text>
</comment>
<keyword evidence="3" id="KW-1185">Reference proteome</keyword>
<dbReference type="PROSITE" id="PS51645">
    <property type="entry name" value="PHR_CRY_ALPHA_BETA"/>
    <property type="match status" value="1"/>
</dbReference>
<reference evidence="2 3" key="1">
    <citation type="submission" date="2020-04" db="EMBL/GenBank/DDBJ databases">
        <title>MicrobeNet Type strains.</title>
        <authorList>
            <person name="Nicholson A.C."/>
        </authorList>
    </citation>
    <scope>NUCLEOTIDE SEQUENCE [LARGE SCALE GENOMIC DNA]</scope>
    <source>
        <strain evidence="2 3">ATCC BAA-787</strain>
    </source>
</reference>
<dbReference type="Pfam" id="PF00875">
    <property type="entry name" value="DNA_photolyase"/>
    <property type="match status" value="1"/>
</dbReference>
<dbReference type="InterPro" id="IPR006050">
    <property type="entry name" value="DNA_photolyase_N"/>
</dbReference>
<dbReference type="Proteomes" id="UP000777774">
    <property type="component" value="Unassembled WGS sequence"/>
</dbReference>
<dbReference type="Gene3D" id="3.40.50.620">
    <property type="entry name" value="HUPs"/>
    <property type="match status" value="1"/>
</dbReference>
<dbReference type="SUPFAM" id="SSF52425">
    <property type="entry name" value="Cryptochrome/photolyase, N-terminal domain"/>
    <property type="match status" value="1"/>
</dbReference>
<feature type="non-terminal residue" evidence="2">
    <location>
        <position position="66"/>
    </location>
</feature>
<name>A0ABX1K317_9CELL</name>
<protein>
    <submittedName>
        <fullName evidence="2">Deoxyribodipyrimidine photo-lyase</fullName>
    </submittedName>
</protein>
<dbReference type="EMBL" id="JAAXOY010000516">
    <property type="protein sequence ID" value="NKY40960.1"/>
    <property type="molecule type" value="Genomic_DNA"/>
</dbReference>
<evidence type="ECO:0000259" key="1">
    <source>
        <dbReference type="PROSITE" id="PS51645"/>
    </source>
</evidence>
<gene>
    <name evidence="2" type="ORF">HGA02_15925</name>
</gene>